<evidence type="ECO:0000256" key="2">
    <source>
        <dbReference type="SAM" id="Phobius"/>
    </source>
</evidence>
<evidence type="ECO:0000313" key="4">
    <source>
        <dbReference type="Proteomes" id="UP001281761"/>
    </source>
</evidence>
<feature type="region of interest" description="Disordered" evidence="1">
    <location>
        <begin position="91"/>
        <end position="117"/>
    </location>
</feature>
<evidence type="ECO:0000256" key="1">
    <source>
        <dbReference type="SAM" id="MobiDB-lite"/>
    </source>
</evidence>
<keyword evidence="4" id="KW-1185">Reference proteome</keyword>
<sequence>MADLSPSRNEMQKEELKRGKRCDRNNAGHASLRPPNDLCAHQLFLTLIEAALLPRLVSILVVWVMGMRVDAVPNRIVGCWLVVESMAVSPSTHYRPSSGLHKLDRDLDRREEMKEQK</sequence>
<keyword evidence="2" id="KW-0472">Membrane</keyword>
<proteinExistence type="predicted"/>
<reference evidence="3 4" key="1">
    <citation type="journal article" date="2022" name="bioRxiv">
        <title>Genomics of Preaxostyla Flagellates Illuminates Evolutionary Transitions and the Path Towards Mitochondrial Loss.</title>
        <authorList>
            <person name="Novak L.V.F."/>
            <person name="Treitli S.C."/>
            <person name="Pyrih J."/>
            <person name="Halakuc P."/>
            <person name="Pipaliya S.V."/>
            <person name="Vacek V."/>
            <person name="Brzon O."/>
            <person name="Soukal P."/>
            <person name="Eme L."/>
            <person name="Dacks J.B."/>
            <person name="Karnkowska A."/>
            <person name="Elias M."/>
            <person name="Hampl V."/>
        </authorList>
    </citation>
    <scope>NUCLEOTIDE SEQUENCE [LARGE SCALE GENOMIC DNA]</scope>
    <source>
        <strain evidence="3">NAU3</strain>
        <tissue evidence="3">Gut</tissue>
    </source>
</reference>
<protein>
    <submittedName>
        <fullName evidence="3">Uncharacterized protein</fullName>
    </submittedName>
</protein>
<comment type="caution">
    <text evidence="3">The sequence shown here is derived from an EMBL/GenBank/DDBJ whole genome shotgun (WGS) entry which is preliminary data.</text>
</comment>
<feature type="compositionally biased region" description="Basic and acidic residues" evidence="1">
    <location>
        <begin position="101"/>
        <end position="117"/>
    </location>
</feature>
<dbReference type="EMBL" id="JARBJD010000050">
    <property type="protein sequence ID" value="KAK2956938.1"/>
    <property type="molecule type" value="Genomic_DNA"/>
</dbReference>
<name>A0ABQ9XZP4_9EUKA</name>
<accession>A0ABQ9XZP4</accession>
<keyword evidence="2" id="KW-0812">Transmembrane</keyword>
<keyword evidence="2" id="KW-1133">Transmembrane helix</keyword>
<organism evidence="3 4">
    <name type="scientific">Blattamonas nauphoetae</name>
    <dbReference type="NCBI Taxonomy" id="2049346"/>
    <lineage>
        <taxon>Eukaryota</taxon>
        <taxon>Metamonada</taxon>
        <taxon>Preaxostyla</taxon>
        <taxon>Oxymonadida</taxon>
        <taxon>Blattamonas</taxon>
    </lineage>
</organism>
<feature type="region of interest" description="Disordered" evidence="1">
    <location>
        <begin position="1"/>
        <end position="35"/>
    </location>
</feature>
<feature type="compositionally biased region" description="Basic and acidic residues" evidence="1">
    <location>
        <begin position="10"/>
        <end position="26"/>
    </location>
</feature>
<gene>
    <name evidence="3" type="ORF">BLNAU_8013</name>
</gene>
<evidence type="ECO:0000313" key="3">
    <source>
        <dbReference type="EMBL" id="KAK2956938.1"/>
    </source>
</evidence>
<dbReference type="Proteomes" id="UP001281761">
    <property type="component" value="Unassembled WGS sequence"/>
</dbReference>
<feature type="transmembrane region" description="Helical" evidence="2">
    <location>
        <begin position="43"/>
        <end position="65"/>
    </location>
</feature>